<sequence>MYIDFRQGNFRVWAGGVLGSGFFGFAALMAAVNPEEHLVGGDDPTTRFLAWVCTFLFLIPFGALVIFAPKLLGRTGVTVDQAGIHGIPWSDLVGVGIAYKVNPAPQKVPLPEGVRRQGHVLEFFPAPGVDLTDRVAGLRPATEPPPHPGLPSERFRLPMPDASAVPARIEQAVRSYAPHRWLGTYQRTWTPLA</sequence>
<evidence type="ECO:0000313" key="3">
    <source>
        <dbReference type="Proteomes" id="UP000624709"/>
    </source>
</evidence>
<name>A0ABQ4B0R4_9ACTN</name>
<evidence type="ECO:0000313" key="2">
    <source>
        <dbReference type="EMBL" id="GIE64251.1"/>
    </source>
</evidence>
<dbReference type="EMBL" id="BOMS01000008">
    <property type="protein sequence ID" value="GIE64251.1"/>
    <property type="molecule type" value="Genomic_DNA"/>
</dbReference>
<keyword evidence="1" id="KW-0812">Transmembrane</keyword>
<protein>
    <recommendedName>
        <fullName evidence="4">PH domain-containing protein</fullName>
    </recommendedName>
</protein>
<reference evidence="2 3" key="1">
    <citation type="submission" date="2021-01" db="EMBL/GenBank/DDBJ databases">
        <title>Whole genome shotgun sequence of Actinoplanes palleronii NBRC 14916.</title>
        <authorList>
            <person name="Komaki H."/>
            <person name="Tamura T."/>
        </authorList>
    </citation>
    <scope>NUCLEOTIDE SEQUENCE [LARGE SCALE GENOMIC DNA]</scope>
    <source>
        <strain evidence="2 3">NBRC 14916</strain>
    </source>
</reference>
<feature type="transmembrane region" description="Helical" evidence="1">
    <location>
        <begin position="12"/>
        <end position="32"/>
    </location>
</feature>
<gene>
    <name evidence="2" type="ORF">Apa02nite_003590</name>
</gene>
<organism evidence="2 3">
    <name type="scientific">Actinoplanes palleronii</name>
    <dbReference type="NCBI Taxonomy" id="113570"/>
    <lineage>
        <taxon>Bacteria</taxon>
        <taxon>Bacillati</taxon>
        <taxon>Actinomycetota</taxon>
        <taxon>Actinomycetes</taxon>
        <taxon>Micromonosporales</taxon>
        <taxon>Micromonosporaceae</taxon>
        <taxon>Actinoplanes</taxon>
    </lineage>
</organism>
<comment type="caution">
    <text evidence="2">The sequence shown here is derived from an EMBL/GenBank/DDBJ whole genome shotgun (WGS) entry which is preliminary data.</text>
</comment>
<accession>A0ABQ4B0R4</accession>
<dbReference type="Proteomes" id="UP000624709">
    <property type="component" value="Unassembled WGS sequence"/>
</dbReference>
<feature type="transmembrane region" description="Helical" evidence="1">
    <location>
        <begin position="48"/>
        <end position="68"/>
    </location>
</feature>
<keyword evidence="1" id="KW-1133">Transmembrane helix</keyword>
<dbReference type="RefSeq" id="WP_203823522.1">
    <property type="nucleotide sequence ID" value="NZ_BAAATY010000005.1"/>
</dbReference>
<keyword evidence="3" id="KW-1185">Reference proteome</keyword>
<evidence type="ECO:0000256" key="1">
    <source>
        <dbReference type="SAM" id="Phobius"/>
    </source>
</evidence>
<evidence type="ECO:0008006" key="4">
    <source>
        <dbReference type="Google" id="ProtNLM"/>
    </source>
</evidence>
<keyword evidence="1" id="KW-0472">Membrane</keyword>
<proteinExistence type="predicted"/>